<feature type="coiled-coil region" evidence="1">
    <location>
        <begin position="151"/>
        <end position="213"/>
    </location>
</feature>
<sequence length="260" mass="28679">MPSPVHRFFNAWLGVPTLTAWLAIEHLPWWGVSKAEMVNTVIANADVMPPVVADIIELNRADPAAAARRAAGAQARRNAILGARLNDLEAENAGLRAEAAALRADIAPQAGDAERVRHLFNDVEVLRRAAEADQGRLDDVEVEAGVQRTEMRALARLGNEQQRRVANLEAEAAMQRAEVADHRQAARDNEDRMRALEAEIADLRQAADANNRARNLARAARPRAHPYFVDPVDPAISGVKRARKRTANFALARKAYENEY</sequence>
<dbReference type="EMBL" id="RSCE01000005">
    <property type="protein sequence ID" value="RSH82594.1"/>
    <property type="molecule type" value="Genomic_DNA"/>
</dbReference>
<evidence type="ECO:0000256" key="1">
    <source>
        <dbReference type="SAM" id="Coils"/>
    </source>
</evidence>
<comment type="caution">
    <text evidence="2">The sequence shown here is derived from an EMBL/GenBank/DDBJ whole genome shotgun (WGS) entry which is preliminary data.</text>
</comment>
<keyword evidence="3" id="KW-1185">Reference proteome</keyword>
<name>A0A427XUR3_9TREE</name>
<dbReference type="RefSeq" id="XP_028476826.1">
    <property type="nucleotide sequence ID" value="XM_028622933.1"/>
</dbReference>
<dbReference type="AlphaFoldDB" id="A0A427XUR3"/>
<organism evidence="2 3">
    <name type="scientific">Apiotrichum porosum</name>
    <dbReference type="NCBI Taxonomy" id="105984"/>
    <lineage>
        <taxon>Eukaryota</taxon>
        <taxon>Fungi</taxon>
        <taxon>Dikarya</taxon>
        <taxon>Basidiomycota</taxon>
        <taxon>Agaricomycotina</taxon>
        <taxon>Tremellomycetes</taxon>
        <taxon>Trichosporonales</taxon>
        <taxon>Trichosporonaceae</taxon>
        <taxon>Apiotrichum</taxon>
    </lineage>
</organism>
<evidence type="ECO:0000313" key="3">
    <source>
        <dbReference type="Proteomes" id="UP000279236"/>
    </source>
</evidence>
<evidence type="ECO:0000313" key="2">
    <source>
        <dbReference type="EMBL" id="RSH82594.1"/>
    </source>
</evidence>
<feature type="coiled-coil region" evidence="1">
    <location>
        <begin position="78"/>
        <end position="105"/>
    </location>
</feature>
<reference evidence="2 3" key="1">
    <citation type="submission" date="2018-11" db="EMBL/GenBank/DDBJ databases">
        <title>Genome sequence of Apiotrichum porosum DSM 27194.</title>
        <authorList>
            <person name="Aliyu H."/>
            <person name="Gorte O."/>
            <person name="Ochsenreither K."/>
        </authorList>
    </citation>
    <scope>NUCLEOTIDE SEQUENCE [LARGE SCALE GENOMIC DNA]</scope>
    <source>
        <strain evidence="2 3">DSM 27194</strain>
    </source>
</reference>
<accession>A0A427XUR3</accession>
<dbReference type="Proteomes" id="UP000279236">
    <property type="component" value="Unassembled WGS sequence"/>
</dbReference>
<protein>
    <submittedName>
        <fullName evidence="2">Uncharacterized protein</fullName>
    </submittedName>
</protein>
<proteinExistence type="predicted"/>
<keyword evidence="1" id="KW-0175">Coiled coil</keyword>
<dbReference type="GeneID" id="39592121"/>
<gene>
    <name evidence="2" type="ORF">EHS24_007578</name>
</gene>